<evidence type="ECO:0000256" key="2">
    <source>
        <dbReference type="ARBA" id="ARBA00022679"/>
    </source>
</evidence>
<feature type="domain" description="Glycosyl transferase family 1" evidence="3">
    <location>
        <begin position="244"/>
        <end position="386"/>
    </location>
</feature>
<accession>A0A146G3Z4</accession>
<dbReference type="GO" id="GO:0016757">
    <property type="term" value="F:glycosyltransferase activity"/>
    <property type="evidence" value="ECO:0007669"/>
    <property type="project" value="UniProtKB-KW"/>
</dbReference>
<sequence>MNTKRSPRVVISAFACSPFRGSESSVGWNIISRLDPDISVTVLHGDLTASRQSAREIELYYSNSRKPENLAFEYVAPTKSARIFEYIHRFPLFWMLYYTSYQIWQRDVFSHAKKAHLREPFDVSHEFTYLSYRTPGKLFNLGIPHVWGPISGSVNIPWPYYKLFGFKSFYRPLSRDFLNYLQQRTSRKCRLAASRTMKTFVGSPEDYRMVTRWTHRPPELLLETGTDLSFPTRVRERSQRPLRMVWSGLFQARKALPILFDALALLTNEVKWELDILGDGPFRSLWHALARPLASRGTIRWHGSLPRKDALEVVNSCDVLVHTSLKEASTAVILEAISFGLPVVCHNSSGMAVAVDDTCGIKIPVVDPQTSAHGFADAITKLAQRDSDLLTKLSIGAIKRREALSWTAKAKRISSCYRELAAASDPS</sequence>
<keyword evidence="2 4" id="KW-0808">Transferase</keyword>
<gene>
    <name evidence="4" type="ORF">TSACC_2148</name>
</gene>
<evidence type="ECO:0000256" key="1">
    <source>
        <dbReference type="ARBA" id="ARBA00022676"/>
    </source>
</evidence>
<dbReference type="Pfam" id="PF00534">
    <property type="entry name" value="Glycos_transf_1"/>
    <property type="match status" value="1"/>
</dbReference>
<evidence type="ECO:0000313" key="4">
    <source>
        <dbReference type="EMBL" id="GAT31754.1"/>
    </source>
</evidence>
<comment type="caution">
    <text evidence="4">The sequence shown here is derived from an EMBL/GenBank/DDBJ whole genome shotgun (WGS) entry which is preliminary data.</text>
</comment>
<keyword evidence="1" id="KW-0328">Glycosyltransferase</keyword>
<dbReference type="SUPFAM" id="SSF53756">
    <property type="entry name" value="UDP-Glycosyltransferase/glycogen phosphorylase"/>
    <property type="match status" value="1"/>
</dbReference>
<dbReference type="OrthoDB" id="9814612at2"/>
<dbReference type="InterPro" id="IPR001296">
    <property type="entry name" value="Glyco_trans_1"/>
</dbReference>
<protein>
    <submittedName>
        <fullName evidence="4">Glycosyltransferase</fullName>
    </submittedName>
</protein>
<dbReference type="Gene3D" id="3.40.50.2000">
    <property type="entry name" value="Glycogen Phosphorylase B"/>
    <property type="match status" value="1"/>
</dbReference>
<proteinExistence type="predicted"/>
<evidence type="ECO:0000259" key="3">
    <source>
        <dbReference type="Pfam" id="PF00534"/>
    </source>
</evidence>
<evidence type="ECO:0000313" key="5">
    <source>
        <dbReference type="Proteomes" id="UP000076023"/>
    </source>
</evidence>
<keyword evidence="5" id="KW-1185">Reference proteome</keyword>
<dbReference type="EMBL" id="BDCO01000002">
    <property type="protein sequence ID" value="GAT31754.1"/>
    <property type="molecule type" value="Genomic_DNA"/>
</dbReference>
<name>A0A146G3Z4_TERSA</name>
<dbReference type="PANTHER" id="PTHR12526">
    <property type="entry name" value="GLYCOSYLTRANSFERASE"/>
    <property type="match status" value="1"/>
</dbReference>
<dbReference type="STRING" id="690879.TSACC_2148"/>
<dbReference type="CDD" id="cd03801">
    <property type="entry name" value="GT4_PimA-like"/>
    <property type="match status" value="1"/>
</dbReference>
<dbReference type="AlphaFoldDB" id="A0A146G3Z4"/>
<dbReference type="PANTHER" id="PTHR12526:SF510">
    <property type="entry name" value="D-INOSITOL 3-PHOSPHATE GLYCOSYLTRANSFERASE"/>
    <property type="match status" value="1"/>
</dbReference>
<dbReference type="Proteomes" id="UP000076023">
    <property type="component" value="Unassembled WGS sequence"/>
</dbReference>
<dbReference type="InParanoid" id="A0A146G3Z4"/>
<reference evidence="5" key="1">
    <citation type="journal article" date="2017" name="Genome Announc.">
        <title>Draft Genome Sequence of Terrimicrobium sacchariphilum NM-5T, a Facultative Anaerobic Soil Bacterium of the Class Spartobacteria.</title>
        <authorList>
            <person name="Qiu Y.L."/>
            <person name="Tourlousse D.M."/>
            <person name="Matsuura N."/>
            <person name="Ohashi A."/>
            <person name="Sekiguchi Y."/>
        </authorList>
    </citation>
    <scope>NUCLEOTIDE SEQUENCE [LARGE SCALE GENOMIC DNA]</scope>
    <source>
        <strain evidence="5">NM-5</strain>
    </source>
</reference>
<organism evidence="4 5">
    <name type="scientific">Terrimicrobium sacchariphilum</name>
    <dbReference type="NCBI Taxonomy" id="690879"/>
    <lineage>
        <taxon>Bacteria</taxon>
        <taxon>Pseudomonadati</taxon>
        <taxon>Verrucomicrobiota</taxon>
        <taxon>Terrimicrobiia</taxon>
        <taxon>Terrimicrobiales</taxon>
        <taxon>Terrimicrobiaceae</taxon>
        <taxon>Terrimicrobium</taxon>
    </lineage>
</organism>
<dbReference type="RefSeq" id="WP_153811196.1">
    <property type="nucleotide sequence ID" value="NZ_BDCO01000002.1"/>
</dbReference>